<dbReference type="GO" id="GO:0030322">
    <property type="term" value="P:stabilization of membrane potential"/>
    <property type="evidence" value="ECO:0007669"/>
    <property type="project" value="TreeGrafter"/>
</dbReference>
<keyword evidence="11" id="KW-1185">Reference proteome</keyword>
<dbReference type="Pfam" id="PF07885">
    <property type="entry name" value="Ion_trans_2"/>
    <property type="match status" value="1"/>
</dbReference>
<keyword evidence="4 9" id="KW-1133">Transmembrane helix</keyword>
<evidence type="ECO:0000256" key="9">
    <source>
        <dbReference type="SAM" id="Phobius"/>
    </source>
</evidence>
<keyword evidence="2 8" id="KW-0813">Transport</keyword>
<dbReference type="PRINTS" id="PR01333">
    <property type="entry name" value="2POREKCHANEL"/>
</dbReference>
<dbReference type="Gene3D" id="1.10.287.70">
    <property type="match status" value="1"/>
</dbReference>
<reference evidence="12" key="1">
    <citation type="submission" date="2017-02" db="UniProtKB">
        <authorList>
            <consortium name="WormBaseParasite"/>
        </authorList>
    </citation>
    <scope>IDENTIFICATION</scope>
</reference>
<dbReference type="PANTHER" id="PTHR11003:SF345">
    <property type="entry name" value="TWIK FAMILY OF POTASSIUM CHANNELS PROTEIN 18"/>
    <property type="match status" value="1"/>
</dbReference>
<evidence type="ECO:0000256" key="3">
    <source>
        <dbReference type="ARBA" id="ARBA00022692"/>
    </source>
</evidence>
<feature type="transmembrane region" description="Helical" evidence="9">
    <location>
        <begin position="267"/>
        <end position="285"/>
    </location>
</feature>
<protein>
    <submittedName>
        <fullName evidence="12">Ion_trans_2 domain-containing protein</fullName>
    </submittedName>
</protein>
<dbReference type="SUPFAM" id="SSF81324">
    <property type="entry name" value="Voltage-gated potassium channels"/>
    <property type="match status" value="1"/>
</dbReference>
<evidence type="ECO:0000256" key="2">
    <source>
        <dbReference type="ARBA" id="ARBA00022448"/>
    </source>
</evidence>
<dbReference type="InterPro" id="IPR003280">
    <property type="entry name" value="2pore_dom_K_chnl"/>
</dbReference>
<evidence type="ECO:0000256" key="6">
    <source>
        <dbReference type="ARBA" id="ARBA00023136"/>
    </source>
</evidence>
<keyword evidence="5 8" id="KW-0406">Ion transport</keyword>
<evidence type="ECO:0000256" key="4">
    <source>
        <dbReference type="ARBA" id="ARBA00022989"/>
    </source>
</evidence>
<dbReference type="PANTHER" id="PTHR11003">
    <property type="entry name" value="POTASSIUM CHANNEL, SUBFAMILY K"/>
    <property type="match status" value="1"/>
</dbReference>
<dbReference type="GO" id="GO:0005886">
    <property type="term" value="C:plasma membrane"/>
    <property type="evidence" value="ECO:0007669"/>
    <property type="project" value="TreeGrafter"/>
</dbReference>
<feature type="transmembrane region" description="Helical" evidence="9">
    <location>
        <begin position="204"/>
        <end position="224"/>
    </location>
</feature>
<comment type="similarity">
    <text evidence="8">Belongs to the two pore domain potassium channel (TC 1.A.1.8) family.</text>
</comment>
<dbReference type="AlphaFoldDB" id="A0A0N4ZLR8"/>
<name>A0A0N4ZLR8_PARTI</name>
<dbReference type="Proteomes" id="UP000038045">
    <property type="component" value="Unplaced"/>
</dbReference>
<keyword evidence="3 8" id="KW-0812">Transmembrane</keyword>
<evidence type="ECO:0000259" key="10">
    <source>
        <dbReference type="Pfam" id="PF07885"/>
    </source>
</evidence>
<keyword evidence="6 9" id="KW-0472">Membrane</keyword>
<dbReference type="STRING" id="131310.A0A0N4ZLR8"/>
<evidence type="ECO:0000256" key="8">
    <source>
        <dbReference type="RuleBase" id="RU003857"/>
    </source>
</evidence>
<organism evidence="11 12">
    <name type="scientific">Parastrongyloides trichosuri</name>
    <name type="common">Possum-specific nematode worm</name>
    <dbReference type="NCBI Taxonomy" id="131310"/>
    <lineage>
        <taxon>Eukaryota</taxon>
        <taxon>Metazoa</taxon>
        <taxon>Ecdysozoa</taxon>
        <taxon>Nematoda</taxon>
        <taxon>Chromadorea</taxon>
        <taxon>Rhabditida</taxon>
        <taxon>Tylenchina</taxon>
        <taxon>Panagrolaimomorpha</taxon>
        <taxon>Strongyloidoidea</taxon>
        <taxon>Strongyloididae</taxon>
        <taxon>Parastrongyloides</taxon>
    </lineage>
</organism>
<accession>A0A0N4ZLR8</accession>
<proteinExistence type="inferred from homology"/>
<dbReference type="WBParaSite" id="PTRK_0000944200.1">
    <property type="protein sequence ID" value="PTRK_0000944200.1"/>
    <property type="gene ID" value="PTRK_0000944200"/>
</dbReference>
<dbReference type="GO" id="GO:0022841">
    <property type="term" value="F:potassium ion leak channel activity"/>
    <property type="evidence" value="ECO:0007669"/>
    <property type="project" value="TreeGrafter"/>
</dbReference>
<dbReference type="InterPro" id="IPR013099">
    <property type="entry name" value="K_chnl_dom"/>
</dbReference>
<dbReference type="GO" id="GO:0015271">
    <property type="term" value="F:outward rectifier potassium channel activity"/>
    <property type="evidence" value="ECO:0007669"/>
    <property type="project" value="TreeGrafter"/>
</dbReference>
<evidence type="ECO:0000256" key="7">
    <source>
        <dbReference type="ARBA" id="ARBA00023303"/>
    </source>
</evidence>
<feature type="transmembrane region" description="Helical" evidence="9">
    <location>
        <begin position="136"/>
        <end position="154"/>
    </location>
</feature>
<sequence>MEVSHKNSQIRLYVYIIIIAIYFSFGVYCIYTLEHEASVERRTIYDNRCKDVKAESINDVNTYVKKLMMSANNLNNTDTVLETITNIFEKVDDCHRNFNISNVKEIDFWNAISLTYTITTTLGYGDIYPLTTYGKIFEIFFTLIAIPLVIAFYVDLAEAYIHLVIDNFYKAKINLQKKLLKRKIGDVAMAKKLEKGKEKQMPKVYVSVGSLLIIWAICTCNHYYQSQLAGSNDSIVSSINYVYENFGLIGLGYNVPTDTFLYLTRELPLMFIGICLYGQYINIMVNTIRNVIPRELNNIRVNASKDSKKCSILNWLIVEEEDKHMGVLADYRSDGNKKPEIHILVA</sequence>
<keyword evidence="7 8" id="KW-0407">Ion channel</keyword>
<evidence type="ECO:0000256" key="1">
    <source>
        <dbReference type="ARBA" id="ARBA00004141"/>
    </source>
</evidence>
<feature type="transmembrane region" description="Helical" evidence="9">
    <location>
        <begin position="12"/>
        <end position="33"/>
    </location>
</feature>
<feature type="domain" description="Potassium channel" evidence="10">
    <location>
        <begin position="101"/>
        <end position="160"/>
    </location>
</feature>
<evidence type="ECO:0000313" key="11">
    <source>
        <dbReference type="Proteomes" id="UP000038045"/>
    </source>
</evidence>
<evidence type="ECO:0000313" key="12">
    <source>
        <dbReference type="WBParaSite" id="PTRK_0000944200.1"/>
    </source>
</evidence>
<comment type="subcellular location">
    <subcellularLocation>
        <location evidence="1">Membrane</location>
        <topology evidence="1">Multi-pass membrane protein</topology>
    </subcellularLocation>
</comment>
<evidence type="ECO:0000256" key="5">
    <source>
        <dbReference type="ARBA" id="ARBA00023065"/>
    </source>
</evidence>